<gene>
    <name evidence="1" type="ORF">SCUD_LOCUS11501</name>
</gene>
<sequence>MRKSGRSKNTLCREMEADMKRMNSNWKELGRITQEKVGFGVLVGGGLCSFTRSNRLVLRHLINSEVFKNFMKCNLSTDLHSLIDYSRSVEML</sequence>
<dbReference type="AlphaFoldDB" id="A0A183K920"/>
<dbReference type="Proteomes" id="UP000279833">
    <property type="component" value="Unassembled WGS sequence"/>
</dbReference>
<name>A0A183K920_9TREM</name>
<accession>A0A183K920</accession>
<evidence type="ECO:0000313" key="3">
    <source>
        <dbReference type="WBParaSite" id="SCUD_0001150101-mRNA-1"/>
    </source>
</evidence>
<proteinExistence type="predicted"/>
<reference evidence="3" key="1">
    <citation type="submission" date="2016-06" db="UniProtKB">
        <authorList>
            <consortium name="WormBaseParasite"/>
        </authorList>
    </citation>
    <scope>IDENTIFICATION</scope>
</reference>
<evidence type="ECO:0000313" key="1">
    <source>
        <dbReference type="EMBL" id="VDP44881.1"/>
    </source>
</evidence>
<dbReference type="WBParaSite" id="SCUD_0001150101-mRNA-1">
    <property type="protein sequence ID" value="SCUD_0001150101-mRNA-1"/>
    <property type="gene ID" value="SCUD_0001150101"/>
</dbReference>
<keyword evidence="2" id="KW-1185">Reference proteome</keyword>
<dbReference type="EMBL" id="UZAK01034460">
    <property type="protein sequence ID" value="VDP44881.1"/>
    <property type="molecule type" value="Genomic_DNA"/>
</dbReference>
<organism evidence="3">
    <name type="scientific">Schistosoma curassoni</name>
    <dbReference type="NCBI Taxonomy" id="6186"/>
    <lineage>
        <taxon>Eukaryota</taxon>
        <taxon>Metazoa</taxon>
        <taxon>Spiralia</taxon>
        <taxon>Lophotrochozoa</taxon>
        <taxon>Platyhelminthes</taxon>
        <taxon>Trematoda</taxon>
        <taxon>Digenea</taxon>
        <taxon>Strigeidida</taxon>
        <taxon>Schistosomatoidea</taxon>
        <taxon>Schistosomatidae</taxon>
        <taxon>Schistosoma</taxon>
    </lineage>
</organism>
<reference evidence="1 2" key="2">
    <citation type="submission" date="2018-11" db="EMBL/GenBank/DDBJ databases">
        <authorList>
            <consortium name="Pathogen Informatics"/>
        </authorList>
    </citation>
    <scope>NUCLEOTIDE SEQUENCE [LARGE SCALE GENOMIC DNA]</scope>
    <source>
        <strain evidence="1">Dakar</strain>
        <strain evidence="2">Dakar, Senegal</strain>
    </source>
</reference>
<protein>
    <submittedName>
        <fullName evidence="1 3">Uncharacterized protein</fullName>
    </submittedName>
</protein>
<evidence type="ECO:0000313" key="2">
    <source>
        <dbReference type="Proteomes" id="UP000279833"/>
    </source>
</evidence>